<proteinExistence type="inferred from homology"/>
<name>A0ABY5HSZ9_9GAMM</name>
<dbReference type="SUPFAM" id="SSF56059">
    <property type="entry name" value="Glutathione synthetase ATP-binding domain-like"/>
    <property type="match status" value="1"/>
</dbReference>
<dbReference type="InterPro" id="IPR011127">
    <property type="entry name" value="Dala_Dala_lig_N"/>
</dbReference>
<dbReference type="EC" id="6.3.2.4" evidence="7 16"/>
<accession>A0ABY5HSZ9</accession>
<keyword evidence="12 16" id="KW-0133">Cell shape</keyword>
<dbReference type="PANTHER" id="PTHR23132">
    <property type="entry name" value="D-ALANINE--D-ALANINE LIGASE"/>
    <property type="match status" value="1"/>
</dbReference>
<evidence type="ECO:0000256" key="12">
    <source>
        <dbReference type="ARBA" id="ARBA00022960"/>
    </source>
</evidence>
<dbReference type="Pfam" id="PF07478">
    <property type="entry name" value="Dala_Dala_lig_C"/>
    <property type="match status" value="1"/>
</dbReference>
<comment type="pathway">
    <text evidence="5 16">Cell wall biogenesis; peptidoglycan biosynthesis.</text>
</comment>
<comment type="function">
    <text evidence="3 16">Cell wall formation.</text>
</comment>
<dbReference type="RefSeq" id="WP_304941583.1">
    <property type="nucleotide sequence ID" value="NZ_CP073347.1"/>
</dbReference>
<protein>
    <recommendedName>
        <fullName evidence="7 16">D-alanine--D-alanine ligase</fullName>
        <ecNumber evidence="7 16">6.3.2.4</ecNumber>
    </recommendedName>
    <alternativeName>
        <fullName evidence="16">D-Ala-D-Ala ligase</fullName>
    </alternativeName>
    <alternativeName>
        <fullName evidence="16">D-alanylalanine synthetase</fullName>
    </alternativeName>
</protein>
<comment type="cofactor">
    <cofactor evidence="2">
        <name>Mg(2+)</name>
        <dbReference type="ChEBI" id="CHEBI:18420"/>
    </cofactor>
</comment>
<dbReference type="InterPro" id="IPR011095">
    <property type="entry name" value="Dala_Dala_lig_C"/>
</dbReference>
<evidence type="ECO:0000256" key="13">
    <source>
        <dbReference type="ARBA" id="ARBA00022984"/>
    </source>
</evidence>
<dbReference type="NCBIfam" id="TIGR01205">
    <property type="entry name" value="D_ala_D_alaTIGR"/>
    <property type="match status" value="1"/>
</dbReference>
<dbReference type="Pfam" id="PF01820">
    <property type="entry name" value="Dala_Dala_lig_N"/>
    <property type="match status" value="1"/>
</dbReference>
<evidence type="ECO:0000256" key="7">
    <source>
        <dbReference type="ARBA" id="ARBA00012216"/>
    </source>
</evidence>
<evidence type="ECO:0000259" key="18">
    <source>
        <dbReference type="PROSITE" id="PS50975"/>
    </source>
</evidence>
<evidence type="ECO:0000256" key="14">
    <source>
        <dbReference type="ARBA" id="ARBA00023316"/>
    </source>
</evidence>
<dbReference type="PANTHER" id="PTHR23132:SF23">
    <property type="entry name" value="D-ALANINE--D-ALANINE LIGASE B"/>
    <property type="match status" value="1"/>
</dbReference>
<dbReference type="NCBIfam" id="NF002378">
    <property type="entry name" value="PRK01372.1"/>
    <property type="match status" value="1"/>
</dbReference>
<feature type="domain" description="ATP-grasp" evidence="18">
    <location>
        <begin position="128"/>
        <end position="323"/>
    </location>
</feature>
<gene>
    <name evidence="16" type="primary">ddl</name>
    <name evidence="19" type="ORF">KDW95_10830</name>
</gene>
<dbReference type="Proteomes" id="UP001058461">
    <property type="component" value="Chromosome"/>
</dbReference>
<reference evidence="19" key="1">
    <citation type="submission" date="2021-04" db="EMBL/GenBank/DDBJ databases">
        <title>Oceanospirillales bacteria with DddD are important DMSP degraders in coastal seawater.</title>
        <authorList>
            <person name="Liu J."/>
        </authorList>
    </citation>
    <scope>NUCLEOTIDE SEQUENCE</scope>
    <source>
        <strain evidence="19">D13-1</strain>
    </source>
</reference>
<keyword evidence="9 16" id="KW-0436">Ligase</keyword>
<evidence type="ECO:0000256" key="2">
    <source>
        <dbReference type="ARBA" id="ARBA00001946"/>
    </source>
</evidence>
<evidence type="ECO:0000256" key="3">
    <source>
        <dbReference type="ARBA" id="ARBA00003921"/>
    </source>
</evidence>
<organism evidence="19 20">
    <name type="scientific">Marinobacterium rhizophilum</name>
    <dbReference type="NCBI Taxonomy" id="420402"/>
    <lineage>
        <taxon>Bacteria</taxon>
        <taxon>Pseudomonadati</taxon>
        <taxon>Pseudomonadota</taxon>
        <taxon>Gammaproteobacteria</taxon>
        <taxon>Oceanospirillales</taxon>
        <taxon>Oceanospirillaceae</taxon>
        <taxon>Marinobacterium</taxon>
    </lineage>
</organism>
<dbReference type="Gene3D" id="3.30.470.20">
    <property type="entry name" value="ATP-grasp fold, B domain"/>
    <property type="match status" value="1"/>
</dbReference>
<evidence type="ECO:0000256" key="5">
    <source>
        <dbReference type="ARBA" id="ARBA00004752"/>
    </source>
</evidence>
<evidence type="ECO:0000256" key="6">
    <source>
        <dbReference type="ARBA" id="ARBA00010871"/>
    </source>
</evidence>
<evidence type="ECO:0000256" key="10">
    <source>
        <dbReference type="ARBA" id="ARBA00022741"/>
    </source>
</evidence>
<dbReference type="PROSITE" id="PS00844">
    <property type="entry name" value="DALA_DALA_LIGASE_2"/>
    <property type="match status" value="1"/>
</dbReference>
<dbReference type="PROSITE" id="PS50975">
    <property type="entry name" value="ATP_GRASP"/>
    <property type="match status" value="1"/>
</dbReference>
<evidence type="ECO:0000256" key="16">
    <source>
        <dbReference type="HAMAP-Rule" id="MF_00047"/>
    </source>
</evidence>
<evidence type="ECO:0000313" key="19">
    <source>
        <dbReference type="EMBL" id="UTW14091.1"/>
    </source>
</evidence>
<evidence type="ECO:0000256" key="11">
    <source>
        <dbReference type="ARBA" id="ARBA00022840"/>
    </source>
</evidence>
<keyword evidence="14 16" id="KW-0961">Cell wall biogenesis/degradation</keyword>
<dbReference type="PROSITE" id="PS00843">
    <property type="entry name" value="DALA_DALA_LIGASE_1"/>
    <property type="match status" value="1"/>
</dbReference>
<comment type="subcellular location">
    <subcellularLocation>
        <location evidence="4 16">Cytoplasm</location>
    </subcellularLocation>
</comment>
<comment type="cofactor">
    <cofactor evidence="1">
        <name>Mn(2+)</name>
        <dbReference type="ChEBI" id="CHEBI:29035"/>
    </cofactor>
</comment>
<dbReference type="InterPro" id="IPR000291">
    <property type="entry name" value="D-Ala_lig_Van_CS"/>
</dbReference>
<evidence type="ECO:0000256" key="9">
    <source>
        <dbReference type="ARBA" id="ARBA00022598"/>
    </source>
</evidence>
<dbReference type="Gene3D" id="3.40.50.20">
    <property type="match status" value="1"/>
</dbReference>
<dbReference type="InterPro" id="IPR005905">
    <property type="entry name" value="D_ala_D_ala"/>
</dbReference>
<dbReference type="PIRSF" id="PIRSF039102">
    <property type="entry name" value="Ddl/VanB"/>
    <property type="match status" value="1"/>
</dbReference>
<dbReference type="InterPro" id="IPR011761">
    <property type="entry name" value="ATP-grasp"/>
</dbReference>
<dbReference type="EMBL" id="CP073347">
    <property type="protein sequence ID" value="UTW14091.1"/>
    <property type="molecule type" value="Genomic_DNA"/>
</dbReference>
<keyword evidence="13 16" id="KW-0573">Peptidoglycan synthesis</keyword>
<evidence type="ECO:0000313" key="20">
    <source>
        <dbReference type="Proteomes" id="UP001058461"/>
    </source>
</evidence>
<evidence type="ECO:0000256" key="1">
    <source>
        <dbReference type="ARBA" id="ARBA00001936"/>
    </source>
</evidence>
<keyword evidence="8 16" id="KW-0963">Cytoplasm</keyword>
<comment type="similarity">
    <text evidence="6 16">Belongs to the D-alanine--D-alanine ligase family.</text>
</comment>
<sequence>MTDGGNTMASAVDFQISAAEAAGFGRVAVIMGGDSAERAVSLKSGAAVLSALSRAGVDAFGIDLYGESQELCPVTQLQAQPIDRAFLILHGRGGEDGVIQGVLEMLGIPYTGSGVEASALGMDKLRSKQLFVGAGLPTARFAVLSSADMLDEAERRLGYPVMVKPAHEGSSIGMSKVCDRAQFESALGEALRYDRSVIAEQWLTGAEFTVAVLEGAALPVIRLETPHEFYDYDAKYQANDTRYLFEHGLDDDQAASLQALACEAFAVIGCRGWGRIDVMQDAEGRFQLLEVNTAPGMTDHSLVPMAAQHAGISFEELVVRILRSAA</sequence>
<dbReference type="InterPro" id="IPR013815">
    <property type="entry name" value="ATP_grasp_subdomain_1"/>
</dbReference>
<dbReference type="HAMAP" id="MF_00047">
    <property type="entry name" value="Dala_Dala_lig"/>
    <property type="match status" value="1"/>
</dbReference>
<keyword evidence="20" id="KW-1185">Reference proteome</keyword>
<evidence type="ECO:0000256" key="17">
    <source>
        <dbReference type="PROSITE-ProRule" id="PRU00409"/>
    </source>
</evidence>
<keyword evidence="11 17" id="KW-0067">ATP-binding</keyword>
<keyword evidence="10 17" id="KW-0547">Nucleotide-binding</keyword>
<dbReference type="GO" id="GO:0016874">
    <property type="term" value="F:ligase activity"/>
    <property type="evidence" value="ECO:0007669"/>
    <property type="project" value="UniProtKB-KW"/>
</dbReference>
<evidence type="ECO:0000256" key="4">
    <source>
        <dbReference type="ARBA" id="ARBA00004496"/>
    </source>
</evidence>
<comment type="catalytic activity">
    <reaction evidence="15 16">
        <text>2 D-alanine + ATP = D-alanyl-D-alanine + ADP + phosphate + H(+)</text>
        <dbReference type="Rhea" id="RHEA:11224"/>
        <dbReference type="ChEBI" id="CHEBI:15378"/>
        <dbReference type="ChEBI" id="CHEBI:30616"/>
        <dbReference type="ChEBI" id="CHEBI:43474"/>
        <dbReference type="ChEBI" id="CHEBI:57416"/>
        <dbReference type="ChEBI" id="CHEBI:57822"/>
        <dbReference type="ChEBI" id="CHEBI:456216"/>
        <dbReference type="EC" id="6.3.2.4"/>
    </reaction>
</comment>
<dbReference type="SUPFAM" id="SSF52440">
    <property type="entry name" value="PreATP-grasp domain"/>
    <property type="match status" value="1"/>
</dbReference>
<evidence type="ECO:0000256" key="8">
    <source>
        <dbReference type="ARBA" id="ARBA00022490"/>
    </source>
</evidence>
<dbReference type="Gene3D" id="3.30.1490.20">
    <property type="entry name" value="ATP-grasp fold, A domain"/>
    <property type="match status" value="1"/>
</dbReference>
<dbReference type="InterPro" id="IPR016185">
    <property type="entry name" value="PreATP-grasp_dom_sf"/>
</dbReference>
<evidence type="ECO:0000256" key="15">
    <source>
        <dbReference type="ARBA" id="ARBA00047614"/>
    </source>
</evidence>